<evidence type="ECO:0000256" key="1">
    <source>
        <dbReference type="SAM" id="MobiDB-lite"/>
    </source>
</evidence>
<name>A0A6I9QG60_ELAGV</name>
<protein>
    <submittedName>
        <fullName evidence="3">RNA-binding protein FUS-like</fullName>
    </submittedName>
</protein>
<accession>A0A6I9QG60</accession>
<gene>
    <name evidence="3" type="primary">LOC105034582</name>
</gene>
<feature type="compositionally biased region" description="Low complexity" evidence="1">
    <location>
        <begin position="1"/>
        <end position="13"/>
    </location>
</feature>
<proteinExistence type="predicted"/>
<keyword evidence="2" id="KW-1185">Reference proteome</keyword>
<evidence type="ECO:0000313" key="2">
    <source>
        <dbReference type="Proteomes" id="UP000504607"/>
    </source>
</evidence>
<sequence>MAPSLSPSLSLILTGQGTLGRGSDGATEEEGGGSLSPAMHCSGGAAGEEEGRRGKKGGGGGTVDPTMGRVDPKRHGGAQRQENKGGGREEGGRLGWWDGGSERLSRRRGSLRMRARDHVIQCGDIGSNVALTMQGLVGGVWRLRRWGGGKWGSEAGEKREGGGR</sequence>
<dbReference type="InParanoid" id="A0A6I9QG60"/>
<dbReference type="AlphaFoldDB" id="A0A6I9QG60"/>
<evidence type="ECO:0000313" key="3">
    <source>
        <dbReference type="RefSeq" id="XP_010908097.1"/>
    </source>
</evidence>
<feature type="compositionally biased region" description="Basic and acidic residues" evidence="1">
    <location>
        <begin position="81"/>
        <end position="92"/>
    </location>
</feature>
<dbReference type="RefSeq" id="XP_010908097.1">
    <property type="nucleotide sequence ID" value="XM_010909795.1"/>
</dbReference>
<dbReference type="Proteomes" id="UP000504607">
    <property type="component" value="Unplaced"/>
</dbReference>
<organism evidence="2 3">
    <name type="scientific">Elaeis guineensis var. tenera</name>
    <name type="common">Oil palm</name>
    <dbReference type="NCBI Taxonomy" id="51953"/>
    <lineage>
        <taxon>Eukaryota</taxon>
        <taxon>Viridiplantae</taxon>
        <taxon>Streptophyta</taxon>
        <taxon>Embryophyta</taxon>
        <taxon>Tracheophyta</taxon>
        <taxon>Spermatophyta</taxon>
        <taxon>Magnoliopsida</taxon>
        <taxon>Liliopsida</taxon>
        <taxon>Arecaceae</taxon>
        <taxon>Arecoideae</taxon>
        <taxon>Cocoseae</taxon>
        <taxon>Elaeidinae</taxon>
        <taxon>Elaeis</taxon>
    </lineage>
</organism>
<feature type="region of interest" description="Disordered" evidence="1">
    <location>
        <begin position="1"/>
        <end position="110"/>
    </location>
</feature>
<reference evidence="3" key="1">
    <citation type="submission" date="2025-08" db="UniProtKB">
        <authorList>
            <consortium name="RefSeq"/>
        </authorList>
    </citation>
    <scope>IDENTIFICATION</scope>
</reference>